<dbReference type="Proteomes" id="UP000663866">
    <property type="component" value="Unassembled WGS sequence"/>
</dbReference>
<feature type="domain" description="SPOC" evidence="4">
    <location>
        <begin position="1"/>
        <end position="46"/>
    </location>
</feature>
<dbReference type="PROSITE" id="PS50917">
    <property type="entry name" value="SPOC"/>
    <property type="match status" value="1"/>
</dbReference>
<sequence>MYFLAGNPNLAKAVLGQPGDHKDKKTELKVTQRLRLDQHKFEELDG</sequence>
<name>A0A821NPZ5_9BILA</name>
<dbReference type="GO" id="GO:0005634">
    <property type="term" value="C:nucleus"/>
    <property type="evidence" value="ECO:0007669"/>
    <property type="project" value="UniProtKB-SubCell"/>
</dbReference>
<feature type="non-terminal residue" evidence="5">
    <location>
        <position position="1"/>
    </location>
</feature>
<dbReference type="InterPro" id="IPR010912">
    <property type="entry name" value="SPOC_met"/>
</dbReference>
<dbReference type="EMBL" id="CAJOBG010125133">
    <property type="protein sequence ID" value="CAF4791817.1"/>
    <property type="molecule type" value="Genomic_DNA"/>
</dbReference>
<dbReference type="AlphaFoldDB" id="A0A821NPZ5"/>
<evidence type="ECO:0000256" key="1">
    <source>
        <dbReference type="ARBA" id="ARBA00004123"/>
    </source>
</evidence>
<dbReference type="GO" id="GO:0003723">
    <property type="term" value="F:RNA binding"/>
    <property type="evidence" value="ECO:0007669"/>
    <property type="project" value="UniProtKB-KW"/>
</dbReference>
<evidence type="ECO:0000313" key="6">
    <source>
        <dbReference type="Proteomes" id="UP000663866"/>
    </source>
</evidence>
<dbReference type="InterPro" id="IPR016194">
    <property type="entry name" value="SPOC-like_C_dom_sf"/>
</dbReference>
<accession>A0A821NPZ5</accession>
<organism evidence="5 6">
    <name type="scientific">Rotaria magnacalcarata</name>
    <dbReference type="NCBI Taxonomy" id="392030"/>
    <lineage>
        <taxon>Eukaryota</taxon>
        <taxon>Metazoa</taxon>
        <taxon>Spiralia</taxon>
        <taxon>Gnathifera</taxon>
        <taxon>Rotifera</taxon>
        <taxon>Eurotatoria</taxon>
        <taxon>Bdelloidea</taxon>
        <taxon>Philodinida</taxon>
        <taxon>Philodinidae</taxon>
        <taxon>Rotaria</taxon>
    </lineage>
</organism>
<evidence type="ECO:0000256" key="3">
    <source>
        <dbReference type="ARBA" id="ARBA00023242"/>
    </source>
</evidence>
<dbReference type="SUPFAM" id="SSF100939">
    <property type="entry name" value="SPOC domain-like"/>
    <property type="match status" value="1"/>
</dbReference>
<protein>
    <recommendedName>
        <fullName evidence="4">SPOC domain-containing protein</fullName>
    </recommendedName>
</protein>
<evidence type="ECO:0000313" key="5">
    <source>
        <dbReference type="EMBL" id="CAF4791817.1"/>
    </source>
</evidence>
<keyword evidence="2" id="KW-0694">RNA-binding</keyword>
<proteinExistence type="predicted"/>
<comment type="caution">
    <text evidence="5">The sequence shown here is derived from an EMBL/GenBank/DDBJ whole genome shotgun (WGS) entry which is preliminary data.</text>
</comment>
<keyword evidence="3" id="KW-0539">Nucleus</keyword>
<comment type="subcellular location">
    <subcellularLocation>
        <location evidence="1">Nucleus</location>
    </subcellularLocation>
</comment>
<evidence type="ECO:0000259" key="4">
    <source>
        <dbReference type="PROSITE" id="PS50917"/>
    </source>
</evidence>
<evidence type="ECO:0000256" key="2">
    <source>
        <dbReference type="ARBA" id="ARBA00022884"/>
    </source>
</evidence>
<gene>
    <name evidence="5" type="ORF">OVN521_LOCUS51512</name>
</gene>
<dbReference type="Gene3D" id="2.40.290.10">
    <property type="match status" value="1"/>
</dbReference>
<keyword evidence="6" id="KW-1185">Reference proteome</keyword>
<reference evidence="5" key="1">
    <citation type="submission" date="2021-02" db="EMBL/GenBank/DDBJ databases">
        <authorList>
            <person name="Nowell W R."/>
        </authorList>
    </citation>
    <scope>NUCLEOTIDE SEQUENCE</scope>
</reference>